<gene>
    <name evidence="1" type="ORF">J4Q44_G00229930</name>
</gene>
<reference evidence="1 2" key="1">
    <citation type="submission" date="2021-04" db="EMBL/GenBank/DDBJ databases">
        <authorList>
            <person name="De Guttry C."/>
            <person name="Zahm M."/>
            <person name="Klopp C."/>
            <person name="Cabau C."/>
            <person name="Louis A."/>
            <person name="Berthelot C."/>
            <person name="Parey E."/>
            <person name="Roest Crollius H."/>
            <person name="Montfort J."/>
            <person name="Robinson-Rechavi M."/>
            <person name="Bucao C."/>
            <person name="Bouchez O."/>
            <person name="Gislard M."/>
            <person name="Lluch J."/>
            <person name="Milhes M."/>
            <person name="Lampietro C."/>
            <person name="Lopez Roques C."/>
            <person name="Donnadieu C."/>
            <person name="Braasch I."/>
            <person name="Desvignes T."/>
            <person name="Postlethwait J."/>
            <person name="Bobe J."/>
            <person name="Wedekind C."/>
            <person name="Guiguen Y."/>
        </authorList>
    </citation>
    <scope>NUCLEOTIDE SEQUENCE [LARGE SCALE GENOMIC DNA]</scope>
    <source>
        <strain evidence="1">Cs_M1</strain>
        <tissue evidence="1">Blood</tissue>
    </source>
</reference>
<accession>A0AAN8LAH0</accession>
<name>A0AAN8LAH0_9TELE</name>
<proteinExistence type="predicted"/>
<dbReference type="EMBL" id="JAGTTL010000021">
    <property type="protein sequence ID" value="KAK6306068.1"/>
    <property type="molecule type" value="Genomic_DNA"/>
</dbReference>
<evidence type="ECO:0000313" key="2">
    <source>
        <dbReference type="Proteomes" id="UP001356427"/>
    </source>
</evidence>
<dbReference type="Proteomes" id="UP001356427">
    <property type="component" value="Unassembled WGS sequence"/>
</dbReference>
<protein>
    <submittedName>
        <fullName evidence="1">Uncharacterized protein</fullName>
    </submittedName>
</protein>
<organism evidence="1 2">
    <name type="scientific">Coregonus suidteri</name>
    <dbReference type="NCBI Taxonomy" id="861788"/>
    <lineage>
        <taxon>Eukaryota</taxon>
        <taxon>Metazoa</taxon>
        <taxon>Chordata</taxon>
        <taxon>Craniata</taxon>
        <taxon>Vertebrata</taxon>
        <taxon>Euteleostomi</taxon>
        <taxon>Actinopterygii</taxon>
        <taxon>Neopterygii</taxon>
        <taxon>Teleostei</taxon>
        <taxon>Protacanthopterygii</taxon>
        <taxon>Salmoniformes</taxon>
        <taxon>Salmonidae</taxon>
        <taxon>Coregoninae</taxon>
        <taxon>Coregonus</taxon>
    </lineage>
</organism>
<evidence type="ECO:0000313" key="1">
    <source>
        <dbReference type="EMBL" id="KAK6306068.1"/>
    </source>
</evidence>
<comment type="caution">
    <text evidence="1">The sequence shown here is derived from an EMBL/GenBank/DDBJ whole genome shotgun (WGS) entry which is preliminary data.</text>
</comment>
<dbReference type="AlphaFoldDB" id="A0AAN8LAH0"/>
<sequence length="85" mass="8929">MATASGELQLHIRLRGLCCAWLQPVGSYSCIDSDSQEGCCVLKNVSSLELGPDRLALSLDWSTGRGDSSDVHVVSSDSAGCGRTV</sequence>
<keyword evidence="2" id="KW-1185">Reference proteome</keyword>